<dbReference type="EMBL" id="LIAE01007739">
    <property type="protein sequence ID" value="PAV77237.1"/>
    <property type="molecule type" value="Genomic_DNA"/>
</dbReference>
<dbReference type="Proteomes" id="UP000218231">
    <property type="component" value="Unassembled WGS sequence"/>
</dbReference>
<protein>
    <recommendedName>
        <fullName evidence="3">Activin types I and II receptor domain-containing protein</fullName>
    </recommendedName>
</protein>
<evidence type="ECO:0000313" key="1">
    <source>
        <dbReference type="EMBL" id="PAV77237.1"/>
    </source>
</evidence>
<name>A0A2A2KTS6_9BILA</name>
<sequence length="145" mass="15904">MESASETQCRDEDVGCYVKFLIVNGVEKVHRECITSAMQHECTNHYINNDICLTANANNTLCCCKKNMCNQMRLYYNIIPKSLYIRSTAASGQVAPTDAISARIFGTAALVETITTNYATSISHLGLILVFGIGTSFGSCFNNLL</sequence>
<dbReference type="AlphaFoldDB" id="A0A2A2KTS6"/>
<gene>
    <name evidence="1" type="ORF">WR25_17900</name>
</gene>
<proteinExistence type="predicted"/>
<accession>A0A2A2KTS6</accession>
<reference evidence="1 2" key="1">
    <citation type="journal article" date="2017" name="Curr. Biol.">
        <title>Genome architecture and evolution of a unichromosomal asexual nematode.</title>
        <authorList>
            <person name="Fradin H."/>
            <person name="Zegar C."/>
            <person name="Gutwein M."/>
            <person name="Lucas J."/>
            <person name="Kovtun M."/>
            <person name="Corcoran D."/>
            <person name="Baugh L.R."/>
            <person name="Kiontke K."/>
            <person name="Gunsalus K."/>
            <person name="Fitch D.H."/>
            <person name="Piano F."/>
        </authorList>
    </citation>
    <scope>NUCLEOTIDE SEQUENCE [LARGE SCALE GENOMIC DNA]</scope>
    <source>
        <strain evidence="1">PF1309</strain>
    </source>
</reference>
<organism evidence="1 2">
    <name type="scientific">Diploscapter pachys</name>
    <dbReference type="NCBI Taxonomy" id="2018661"/>
    <lineage>
        <taxon>Eukaryota</taxon>
        <taxon>Metazoa</taxon>
        <taxon>Ecdysozoa</taxon>
        <taxon>Nematoda</taxon>
        <taxon>Chromadorea</taxon>
        <taxon>Rhabditida</taxon>
        <taxon>Rhabditina</taxon>
        <taxon>Rhabditomorpha</taxon>
        <taxon>Rhabditoidea</taxon>
        <taxon>Rhabditidae</taxon>
        <taxon>Diploscapter</taxon>
    </lineage>
</organism>
<evidence type="ECO:0008006" key="3">
    <source>
        <dbReference type="Google" id="ProtNLM"/>
    </source>
</evidence>
<comment type="caution">
    <text evidence="1">The sequence shown here is derived from an EMBL/GenBank/DDBJ whole genome shotgun (WGS) entry which is preliminary data.</text>
</comment>
<keyword evidence="2" id="KW-1185">Reference proteome</keyword>
<evidence type="ECO:0000313" key="2">
    <source>
        <dbReference type="Proteomes" id="UP000218231"/>
    </source>
</evidence>